<feature type="transmembrane region" description="Helical" evidence="2">
    <location>
        <begin position="413"/>
        <end position="432"/>
    </location>
</feature>
<name>V6TTF6_GIAIN</name>
<dbReference type="VEuPathDB" id="GiardiaDB:QR46_3791"/>
<evidence type="ECO:0000313" key="4">
    <source>
        <dbReference type="EMBL" id="ESU42011.1"/>
    </source>
</evidence>
<sequence length="836" mass="96336">MERKKVRGPNGAQETLMHSSRSHAVKRRCNSLFFGITTVWNNYGFDVMMYHLLCNELLVYTFFLMGVYSAICSIYGIIDLSSPRTLLSSNSFTVMQGYGYKWVSFAVQLSAILAFVLYTKILLIYRRDLLRIQQLAHINVSSYALFLYNVRAKTRDEDIITRINKDLTYLKGTFAVPEEMRRLAGKEKDPRHDTVQSSMPDTTNRQRRKRWGRAGEHEAEHHIDYISSLERIRDLNVYHAKRRLAKLKTQYYDQIKANPQKLVPKRSSGASCLRRFGIAKFMQRYGLLRDGTWYKNAIKREQMRVQKLEAMSSETSKGMAIVTFTLASAKAAFYNHRQSYFGDRYINIKGNVIRVTKAPPPNEVDWDNVHRGRALFFVMFLCCLLLSSLLTSIVYLITTVIRAYQRILASQTTSVFMSLALSGSMYLVILLFDYMGRSLMTKIVQLERHHTTSAYETSYMLRYFIYIFINRLTPLYSRTILEYLNNIFINLFKPLNLNNSYFFKVIDFTKDWRWGKDTPGHDILIYVILATVFDNTLDVILHYLQPAAWGECHCKHRNNDTEHLIEQDDNDAADESTETVSLVTVDVRYHCGCRCEFCRVRTRDEETVRLKLEYSMLYCRMASLLTYILSFGYAQPIILPIASLYFFLQNIVGKCKLVYLSKPGKRFSTSLSSYFCNVLLTFSYLFAAVTLAQGYLSSTIVSPMIALAISLPTVILFSTVFNTITICALVRVFRCKRRAEKKTLHGDVNSRSYGMLSKEIEKERHFSKMPIYDPNIHGEYAYQPTVGYSEKECTKLDALLAGTISAKVDDTSFADEVAGRRAPSRLKVSPTSSQAD</sequence>
<dbReference type="InterPro" id="IPR045122">
    <property type="entry name" value="Csc1-like"/>
</dbReference>
<feature type="compositionally biased region" description="Basic and acidic residues" evidence="1">
    <location>
        <begin position="182"/>
        <end position="194"/>
    </location>
</feature>
<feature type="domain" description="Anoctamin transmembrane" evidence="3">
    <location>
        <begin position="365"/>
        <end position="653"/>
    </location>
</feature>
<dbReference type="GO" id="GO:0005886">
    <property type="term" value="C:plasma membrane"/>
    <property type="evidence" value="ECO:0007669"/>
    <property type="project" value="TreeGrafter"/>
</dbReference>
<dbReference type="PANTHER" id="PTHR13018:SF147">
    <property type="entry name" value="TRANSMEMBRANE PROTEIN"/>
    <property type="match status" value="1"/>
</dbReference>
<keyword evidence="2" id="KW-1133">Transmembrane helix</keyword>
<dbReference type="PANTHER" id="PTHR13018">
    <property type="entry name" value="PROBABLE MEMBRANE PROTEIN DUF221-RELATED"/>
    <property type="match status" value="1"/>
</dbReference>
<feature type="transmembrane region" description="Helical" evidence="2">
    <location>
        <begin position="98"/>
        <end position="125"/>
    </location>
</feature>
<evidence type="ECO:0000313" key="5">
    <source>
        <dbReference type="Proteomes" id="UP000018040"/>
    </source>
</evidence>
<feature type="transmembrane region" description="Helical" evidence="2">
    <location>
        <begin position="375"/>
        <end position="401"/>
    </location>
</feature>
<dbReference type="InterPro" id="IPR049452">
    <property type="entry name" value="Anoctamin_TM"/>
</dbReference>
<feature type="transmembrane region" description="Helical" evidence="2">
    <location>
        <begin position="57"/>
        <end position="78"/>
    </location>
</feature>
<accession>V6TTF6</accession>
<dbReference type="GO" id="GO:0005227">
    <property type="term" value="F:calcium-activated cation channel activity"/>
    <property type="evidence" value="ECO:0007669"/>
    <property type="project" value="InterPro"/>
</dbReference>
<dbReference type="OrthoDB" id="10333808at2759"/>
<organism evidence="4 5">
    <name type="scientific">Giardia intestinalis</name>
    <name type="common">Giardia lamblia</name>
    <dbReference type="NCBI Taxonomy" id="5741"/>
    <lineage>
        <taxon>Eukaryota</taxon>
        <taxon>Metamonada</taxon>
        <taxon>Diplomonadida</taxon>
        <taxon>Hexamitidae</taxon>
        <taxon>Giardiinae</taxon>
        <taxon>Giardia</taxon>
    </lineage>
</organism>
<dbReference type="Proteomes" id="UP000018040">
    <property type="component" value="Unassembled WGS sequence"/>
</dbReference>
<evidence type="ECO:0000256" key="2">
    <source>
        <dbReference type="SAM" id="Phobius"/>
    </source>
</evidence>
<reference evidence="5" key="1">
    <citation type="submission" date="2012-02" db="EMBL/GenBank/DDBJ databases">
        <title>Genome sequencing of Giardia lamblia Genotypes A2 and B isolates (DH and GS) and comparative analysis with the genomes of Genotypes A1 and E (WB and Pig).</title>
        <authorList>
            <person name="Adam R."/>
            <person name="Dahlstrom E."/>
            <person name="Martens C."/>
            <person name="Bruno D."/>
            <person name="Barbian K."/>
            <person name="Porcella S.F."/>
            <person name="Nash T."/>
        </authorList>
    </citation>
    <scope>NUCLEOTIDE SEQUENCE</scope>
    <source>
        <strain evidence="5">GS</strain>
    </source>
</reference>
<evidence type="ECO:0000259" key="3">
    <source>
        <dbReference type="Pfam" id="PF04547"/>
    </source>
</evidence>
<dbReference type="VEuPathDB" id="GiardiaDB:GL50581_2705"/>
<dbReference type="TCDB" id="1.A.17.7.1">
    <property type="family name" value="the calcium-dependent chloride channel (ca-clc) family"/>
</dbReference>
<keyword evidence="2" id="KW-0472">Membrane</keyword>
<comment type="caution">
    <text evidence="4">The sequence shown here is derived from an EMBL/GenBank/DDBJ whole genome shotgun (WGS) entry which is preliminary data.</text>
</comment>
<gene>
    <name evidence="4" type="ORF">GSB_152042</name>
</gene>
<feature type="transmembrane region" description="Helical" evidence="2">
    <location>
        <begin position="641"/>
        <end position="659"/>
    </location>
</feature>
<reference evidence="4 5" key="2">
    <citation type="journal article" date="2013" name="Genome Biol. Evol.">
        <title>Genome sequencing of Giardia lamblia genotypes A2 and B isolates (DH and GS) and comparative analysis with the genomes of genotypes A1 and E (WB and Pig).</title>
        <authorList>
            <person name="Adam R.D."/>
            <person name="Dahlstrom E.W."/>
            <person name="Martens C.A."/>
            <person name="Bruno D.P."/>
            <person name="Barbian K.D."/>
            <person name="Ricklefs S.M."/>
            <person name="Hernandez M.M."/>
            <person name="Narla N.P."/>
            <person name="Patel R.B."/>
            <person name="Porcella S.F."/>
            <person name="Nash T.E."/>
        </authorList>
    </citation>
    <scope>NUCLEOTIDE SEQUENCE [LARGE SCALE GENOMIC DNA]</scope>
    <source>
        <strain evidence="4 5">GS</strain>
    </source>
</reference>
<feature type="region of interest" description="Disordered" evidence="1">
    <location>
        <begin position="182"/>
        <end position="215"/>
    </location>
</feature>
<keyword evidence="2" id="KW-0812">Transmembrane</keyword>
<dbReference type="VEuPathDB" id="GiardiaDB:GL50803_0015303"/>
<feature type="transmembrane region" description="Helical" evidence="2">
    <location>
        <begin position="704"/>
        <end position="733"/>
    </location>
</feature>
<protein>
    <recommendedName>
        <fullName evidence="3">Anoctamin transmembrane domain-containing protein</fullName>
    </recommendedName>
</protein>
<evidence type="ECO:0000256" key="1">
    <source>
        <dbReference type="SAM" id="MobiDB-lite"/>
    </source>
</evidence>
<dbReference type="EMBL" id="AHHH01000100">
    <property type="protein sequence ID" value="ESU42011.1"/>
    <property type="molecule type" value="Genomic_DNA"/>
</dbReference>
<dbReference type="AlphaFoldDB" id="V6TTF6"/>
<proteinExistence type="predicted"/>
<feature type="transmembrane region" description="Helical" evidence="2">
    <location>
        <begin position="671"/>
        <end position="692"/>
    </location>
</feature>
<dbReference type="Pfam" id="PF04547">
    <property type="entry name" value="Anoctamin"/>
    <property type="match status" value="1"/>
</dbReference>